<dbReference type="SMART" id="SM00320">
    <property type="entry name" value="WD40"/>
    <property type="match status" value="4"/>
</dbReference>
<reference evidence="9 10" key="1">
    <citation type="submission" date="2020-08" db="EMBL/GenBank/DDBJ databases">
        <authorList>
            <person name="Newling K."/>
            <person name="Davey J."/>
            <person name="Forrester S."/>
        </authorList>
    </citation>
    <scope>NUCLEOTIDE SEQUENCE [LARGE SCALE GENOMIC DNA]</scope>
    <source>
        <strain evidence="10">Crithidia deanei Carvalho (ATCC PRA-265)</strain>
    </source>
</reference>
<evidence type="ECO:0000256" key="2">
    <source>
        <dbReference type="ARBA" id="ARBA00022517"/>
    </source>
</evidence>
<accession>A0A7G2CK81</accession>
<name>A0A7G2CK81_9TRYP</name>
<keyword evidence="4 8" id="KW-0853">WD repeat</keyword>
<evidence type="ECO:0000256" key="7">
    <source>
        <dbReference type="ARBA" id="ARBA00023242"/>
    </source>
</evidence>
<dbReference type="AlphaFoldDB" id="A0A7G2CK81"/>
<dbReference type="InterPro" id="IPR036322">
    <property type="entry name" value="WD40_repeat_dom_sf"/>
</dbReference>
<keyword evidence="5" id="KW-0677">Repeat</keyword>
<evidence type="ECO:0000256" key="5">
    <source>
        <dbReference type="ARBA" id="ARBA00022737"/>
    </source>
</evidence>
<evidence type="ECO:0000313" key="9">
    <source>
        <dbReference type="EMBL" id="CAD2219023.1"/>
    </source>
</evidence>
<organism evidence="9 10">
    <name type="scientific">Angomonas deanei</name>
    <dbReference type="NCBI Taxonomy" id="59799"/>
    <lineage>
        <taxon>Eukaryota</taxon>
        <taxon>Discoba</taxon>
        <taxon>Euglenozoa</taxon>
        <taxon>Kinetoplastea</taxon>
        <taxon>Metakinetoplastina</taxon>
        <taxon>Trypanosomatida</taxon>
        <taxon>Trypanosomatidae</taxon>
        <taxon>Strigomonadinae</taxon>
        <taxon>Angomonas</taxon>
    </lineage>
</organism>
<keyword evidence="7" id="KW-0539">Nucleus</keyword>
<evidence type="ECO:0000256" key="4">
    <source>
        <dbReference type="ARBA" id="ARBA00022574"/>
    </source>
</evidence>
<dbReference type="InterPro" id="IPR018187">
    <property type="entry name" value="Asp/Glu_racemase_AS_1"/>
</dbReference>
<evidence type="ECO:0000256" key="1">
    <source>
        <dbReference type="ARBA" id="ARBA00004604"/>
    </source>
</evidence>
<keyword evidence="6" id="KW-0804">Transcription</keyword>
<feature type="repeat" description="WD" evidence="8">
    <location>
        <begin position="17"/>
        <end position="49"/>
    </location>
</feature>
<dbReference type="PANTHER" id="PTHR44215:SF1">
    <property type="entry name" value="WD REPEAT-CONTAINING PROTEIN 75"/>
    <property type="match status" value="1"/>
</dbReference>
<dbReference type="InterPro" id="IPR001680">
    <property type="entry name" value="WD40_rpt"/>
</dbReference>
<dbReference type="PROSITE" id="PS50082">
    <property type="entry name" value="WD_REPEATS_2"/>
    <property type="match status" value="1"/>
</dbReference>
<comment type="subcellular location">
    <subcellularLocation>
        <location evidence="1">Nucleus</location>
        <location evidence="1">Nucleolus</location>
    </subcellularLocation>
</comment>
<sequence>MLYPDVEGTHYFSDHWHHTPLSAIQFSIDGSSLFTGAMESTLLVWDLRSYTHKKIQLRTGSIRSIITSSSTGGTLVLACNTSTLAVVDLLQQRLAHSVDGIEWQSSGVCSGLVVDNWMGRRVVMLTGLPEVLRVCDPLTQQAIYSLHITSQMEVLPKPPRHGILFTGMLRDGRVIVTYESFGGSALPSLLRFWSYDTNVKSHVEAQIIYAPHQSEVVSLQLDKKKDRVFTLSGDAVKCWEEVKAEATDVHQHIQGDSWRNNSSIPSPSKDVASMLVSPDGSLCFVADDSVYVYGIEHCAPGEAWPLLATLYQGVTTSALSSLTLLEEEQILVSFSASTVFLWTLADRNVHTFRHTQPITSMCQFSAHSVLIADEAGVLTEVAATKNNIGTKVGSVKCPTEGRVEHMELLSAAEGRVAMVDHLSGFRVLNVAIDKDTIGVEEMTPGLNNAEQEHPNRLTEFFKNRPAPQDIEAASVIETQRTAQANQWLHTVLHDSAFALAPMSNVLSQYVRKSTTGV</sequence>
<dbReference type="GO" id="GO:0003723">
    <property type="term" value="F:RNA binding"/>
    <property type="evidence" value="ECO:0007669"/>
    <property type="project" value="InterPro"/>
</dbReference>
<dbReference type="VEuPathDB" id="TriTrypDB:ADEAN_000651600"/>
<dbReference type="InterPro" id="IPR053826">
    <property type="entry name" value="WDR75"/>
</dbReference>
<dbReference type="GO" id="GO:0032040">
    <property type="term" value="C:small-subunit processome"/>
    <property type="evidence" value="ECO:0007669"/>
    <property type="project" value="InterPro"/>
</dbReference>
<dbReference type="GO" id="GO:0006364">
    <property type="term" value="P:rRNA processing"/>
    <property type="evidence" value="ECO:0007669"/>
    <property type="project" value="UniProtKB-KW"/>
</dbReference>
<dbReference type="PANTHER" id="PTHR44215">
    <property type="entry name" value="WD REPEAT-CONTAINING PROTEIN 75"/>
    <property type="match status" value="1"/>
</dbReference>
<dbReference type="OrthoDB" id="4096at2759"/>
<evidence type="ECO:0000313" key="10">
    <source>
        <dbReference type="Proteomes" id="UP000515908"/>
    </source>
</evidence>
<dbReference type="PROSITE" id="PS50294">
    <property type="entry name" value="WD_REPEATS_REGION"/>
    <property type="match status" value="1"/>
</dbReference>
<dbReference type="InterPro" id="IPR015943">
    <property type="entry name" value="WD40/YVTN_repeat-like_dom_sf"/>
</dbReference>
<gene>
    <name evidence="9" type="ORF">ADEAN_000651600</name>
</gene>
<keyword evidence="3" id="KW-0698">rRNA processing</keyword>
<dbReference type="SUPFAM" id="SSF50978">
    <property type="entry name" value="WD40 repeat-like"/>
    <property type="match status" value="1"/>
</dbReference>
<keyword evidence="2" id="KW-0690">Ribosome biogenesis</keyword>
<evidence type="ECO:0000256" key="6">
    <source>
        <dbReference type="ARBA" id="ARBA00023163"/>
    </source>
</evidence>
<proteinExistence type="predicted"/>
<dbReference type="Proteomes" id="UP000515908">
    <property type="component" value="Chromosome 12"/>
</dbReference>
<protein>
    <submittedName>
        <fullName evidence="9">Uncharacterized protein</fullName>
    </submittedName>
</protein>
<evidence type="ECO:0000256" key="8">
    <source>
        <dbReference type="PROSITE-ProRule" id="PRU00221"/>
    </source>
</evidence>
<evidence type="ECO:0000256" key="3">
    <source>
        <dbReference type="ARBA" id="ARBA00022552"/>
    </source>
</evidence>
<dbReference type="Gene3D" id="2.130.10.10">
    <property type="entry name" value="YVTN repeat-like/Quinoprotein amine dehydrogenase"/>
    <property type="match status" value="2"/>
</dbReference>
<dbReference type="PROSITE" id="PS00923">
    <property type="entry name" value="ASP_GLU_RACEMASE_1"/>
    <property type="match status" value="1"/>
</dbReference>
<dbReference type="GO" id="GO:2000234">
    <property type="term" value="P:positive regulation of rRNA processing"/>
    <property type="evidence" value="ECO:0007669"/>
    <property type="project" value="TreeGrafter"/>
</dbReference>
<keyword evidence="10" id="KW-1185">Reference proteome</keyword>
<dbReference type="EMBL" id="LR877156">
    <property type="protein sequence ID" value="CAD2219023.1"/>
    <property type="molecule type" value="Genomic_DNA"/>
</dbReference>
<dbReference type="GO" id="GO:0045943">
    <property type="term" value="P:positive regulation of transcription by RNA polymerase I"/>
    <property type="evidence" value="ECO:0007669"/>
    <property type="project" value="InterPro"/>
</dbReference>